<dbReference type="SUPFAM" id="SSF52047">
    <property type="entry name" value="RNI-like"/>
    <property type="match status" value="1"/>
</dbReference>
<keyword evidence="2" id="KW-1185">Reference proteome</keyword>
<protein>
    <recommendedName>
        <fullName evidence="3">F-box domain-containing protein</fullName>
    </recommendedName>
</protein>
<evidence type="ECO:0008006" key="3">
    <source>
        <dbReference type="Google" id="ProtNLM"/>
    </source>
</evidence>
<comment type="caution">
    <text evidence="1">The sequence shown here is derived from an EMBL/GenBank/DDBJ whole genome shotgun (WGS) entry which is preliminary data.</text>
</comment>
<accession>A0A9P6SUS6</accession>
<dbReference type="OrthoDB" id="2354556at2759"/>
<dbReference type="EMBL" id="JAAAHW010000206">
    <property type="protein sequence ID" value="KAG0005183.1"/>
    <property type="molecule type" value="Genomic_DNA"/>
</dbReference>
<sequence>MSRLNPLDLTHIRERIGQNLSRKDLVNCLRINAEWHHFFLPEIWSIIDVHPPWDYNEPQPPPYNDIENIAQHQHYIRSMSQSAQYFLDNYPTLTFPNLEHLRVYLEQQCIFSSGLLLNHPRLTRLELIGIPSRAKSFSWEPLVQLPTLTHLCLKKISVDISQDKNFWITCSTLESLELQGNSLLGETSSVATILIHLTFPKMKAFHMVSETTLSQEMQLLWFTRCPHLTSIEWITSQPRYQLRMDRMTKQFVRQTIARTWSNLQELMVENLHLSDEQIAMVIRHLCRVKKLNLAQDSFGPRAYEALHPHFPFIEELVINSDPDIPGFDSSPFLVNILVSCTQLKTLLTESIRGCDILTSPQRWACEKSLTALGAYIEVPQGSWVQERQHEIFERLSHLTNLTMLDLSDEHHHMTEETLTLTLKTGLGHLARCTRIKDFVFSGTQQCMTNIEVQWMIEHWKDLELVTGELHPHGTVCVALEEKLKRHGVSVYIYAFEYPGY</sequence>
<dbReference type="AlphaFoldDB" id="A0A9P6SUS6"/>
<name>A0A9P6SUS6_9FUNG</name>
<gene>
    <name evidence="1" type="ORF">BGZ65_011786</name>
</gene>
<dbReference type="InterPro" id="IPR032675">
    <property type="entry name" value="LRR_dom_sf"/>
</dbReference>
<organism evidence="1 2">
    <name type="scientific">Modicella reniformis</name>
    <dbReference type="NCBI Taxonomy" id="1440133"/>
    <lineage>
        <taxon>Eukaryota</taxon>
        <taxon>Fungi</taxon>
        <taxon>Fungi incertae sedis</taxon>
        <taxon>Mucoromycota</taxon>
        <taxon>Mortierellomycotina</taxon>
        <taxon>Mortierellomycetes</taxon>
        <taxon>Mortierellales</taxon>
        <taxon>Mortierellaceae</taxon>
        <taxon>Modicella</taxon>
    </lineage>
</organism>
<dbReference type="Gene3D" id="3.80.10.10">
    <property type="entry name" value="Ribonuclease Inhibitor"/>
    <property type="match status" value="1"/>
</dbReference>
<evidence type="ECO:0000313" key="1">
    <source>
        <dbReference type="EMBL" id="KAG0005183.1"/>
    </source>
</evidence>
<dbReference type="Proteomes" id="UP000749646">
    <property type="component" value="Unassembled WGS sequence"/>
</dbReference>
<proteinExistence type="predicted"/>
<evidence type="ECO:0000313" key="2">
    <source>
        <dbReference type="Proteomes" id="UP000749646"/>
    </source>
</evidence>
<reference evidence="1" key="1">
    <citation type="journal article" date="2020" name="Fungal Divers.">
        <title>Resolving the Mortierellaceae phylogeny through synthesis of multi-gene phylogenetics and phylogenomics.</title>
        <authorList>
            <person name="Vandepol N."/>
            <person name="Liber J."/>
            <person name="Desiro A."/>
            <person name="Na H."/>
            <person name="Kennedy M."/>
            <person name="Barry K."/>
            <person name="Grigoriev I.V."/>
            <person name="Miller A.N."/>
            <person name="O'Donnell K."/>
            <person name="Stajich J.E."/>
            <person name="Bonito G."/>
        </authorList>
    </citation>
    <scope>NUCLEOTIDE SEQUENCE</scope>
    <source>
        <strain evidence="1">MES-2147</strain>
    </source>
</reference>